<keyword evidence="1" id="KW-1133">Transmembrane helix</keyword>
<gene>
    <name evidence="2" type="ORF">ccrud_02340</name>
</gene>
<dbReference type="KEGG" id="ccjz:ccrud_02340"/>
<accession>A0A172QX69</accession>
<dbReference type="STRING" id="1652495.ccrud_02340"/>
<dbReference type="Proteomes" id="UP000076929">
    <property type="component" value="Chromosome"/>
</dbReference>
<keyword evidence="1" id="KW-0812">Transmembrane</keyword>
<feature type="transmembrane region" description="Helical" evidence="1">
    <location>
        <begin position="12"/>
        <end position="36"/>
    </location>
</feature>
<feature type="transmembrane region" description="Helical" evidence="1">
    <location>
        <begin position="42"/>
        <end position="61"/>
    </location>
</feature>
<evidence type="ECO:0000313" key="3">
    <source>
        <dbReference type="Proteomes" id="UP000076929"/>
    </source>
</evidence>
<dbReference type="InterPro" id="IPR025323">
    <property type="entry name" value="DUF4229"/>
</dbReference>
<keyword evidence="3" id="KW-1185">Reference proteome</keyword>
<dbReference type="AlphaFoldDB" id="A0A172QX69"/>
<protein>
    <recommendedName>
        <fullName evidence="4">DUF4229 domain-containing protein</fullName>
    </recommendedName>
</protein>
<reference evidence="2 3" key="1">
    <citation type="submission" date="2016-05" db="EMBL/GenBank/DDBJ databases">
        <title>Complete genome sequence of Corynebacterium crudilactis, a new Corynebacterium species isolated from raw cow's milk.</title>
        <authorList>
            <person name="Christian R."/>
            <person name="Zimmermann J."/>
            <person name="Lipski A."/>
            <person name="Kalinowski J."/>
        </authorList>
    </citation>
    <scope>NUCLEOTIDE SEQUENCE [LARGE SCALE GENOMIC DNA]</scope>
    <source>
        <strain evidence="2 3">JZ16</strain>
    </source>
</reference>
<proteinExistence type="predicted"/>
<dbReference type="OrthoDB" id="4411979at2"/>
<name>A0A172QX69_9CORY</name>
<dbReference type="Pfam" id="PF14012">
    <property type="entry name" value="DUF4229"/>
    <property type="match status" value="1"/>
</dbReference>
<evidence type="ECO:0000256" key="1">
    <source>
        <dbReference type="SAM" id="Phobius"/>
    </source>
</evidence>
<dbReference type="EMBL" id="CP015622">
    <property type="protein sequence ID" value="ANE05241.1"/>
    <property type="molecule type" value="Genomic_DNA"/>
</dbReference>
<evidence type="ECO:0008006" key="4">
    <source>
        <dbReference type="Google" id="ProtNLM"/>
    </source>
</evidence>
<evidence type="ECO:0000313" key="2">
    <source>
        <dbReference type="EMBL" id="ANE05241.1"/>
    </source>
</evidence>
<organism evidence="2 3">
    <name type="scientific">Corynebacterium crudilactis</name>
    <dbReference type="NCBI Taxonomy" id="1652495"/>
    <lineage>
        <taxon>Bacteria</taxon>
        <taxon>Bacillati</taxon>
        <taxon>Actinomycetota</taxon>
        <taxon>Actinomycetes</taxon>
        <taxon>Mycobacteriales</taxon>
        <taxon>Corynebacteriaceae</taxon>
        <taxon>Corynebacterium</taxon>
    </lineage>
</organism>
<keyword evidence="1" id="KW-0472">Membrane</keyword>
<sequence>MELQKAARKNVLIYGLARLALFVVLTLVIHGLAQLINAPVPVVMSAMLALIVAFPLSMLVFNKQRVNATWAVAQWDAQRKAHKEWVRSELADR</sequence>